<feature type="transmembrane region" description="Helical" evidence="1">
    <location>
        <begin position="31"/>
        <end position="54"/>
    </location>
</feature>
<evidence type="ECO:0000313" key="2">
    <source>
        <dbReference type="EMBL" id="HIY66149.1"/>
    </source>
</evidence>
<keyword evidence="1" id="KW-0472">Membrane</keyword>
<organism evidence="2 3">
    <name type="scientific">Candidatus Agrococcus pullicola</name>
    <dbReference type="NCBI Taxonomy" id="2838429"/>
    <lineage>
        <taxon>Bacteria</taxon>
        <taxon>Bacillati</taxon>
        <taxon>Actinomycetota</taxon>
        <taxon>Actinomycetes</taxon>
        <taxon>Micrococcales</taxon>
        <taxon>Microbacteriaceae</taxon>
        <taxon>Agrococcus</taxon>
    </lineage>
</organism>
<evidence type="ECO:0000313" key="3">
    <source>
        <dbReference type="Proteomes" id="UP000824005"/>
    </source>
</evidence>
<keyword evidence="1" id="KW-0812">Transmembrane</keyword>
<comment type="caution">
    <text evidence="2">The sequence shown here is derived from an EMBL/GenBank/DDBJ whole genome shotgun (WGS) entry which is preliminary data.</text>
</comment>
<dbReference type="Proteomes" id="UP000824005">
    <property type="component" value="Unassembled WGS sequence"/>
</dbReference>
<keyword evidence="1" id="KW-1133">Transmembrane helix</keyword>
<accession>A0A9D1YUN3</accession>
<name>A0A9D1YUN3_9MICO</name>
<evidence type="ECO:0000256" key="1">
    <source>
        <dbReference type="SAM" id="Phobius"/>
    </source>
</evidence>
<reference evidence="2" key="2">
    <citation type="submission" date="2021-04" db="EMBL/GenBank/DDBJ databases">
        <authorList>
            <person name="Gilroy R."/>
        </authorList>
    </citation>
    <scope>NUCLEOTIDE SEQUENCE</scope>
    <source>
        <strain evidence="2">ChiGjej1B1-98</strain>
    </source>
</reference>
<proteinExistence type="predicted"/>
<feature type="transmembrane region" description="Helical" evidence="1">
    <location>
        <begin position="60"/>
        <end position="79"/>
    </location>
</feature>
<dbReference type="AlphaFoldDB" id="A0A9D1YUN3"/>
<protein>
    <submittedName>
        <fullName evidence="2">Uncharacterized protein</fullName>
    </submittedName>
</protein>
<reference evidence="2" key="1">
    <citation type="journal article" date="2021" name="PeerJ">
        <title>Extensive microbial diversity within the chicken gut microbiome revealed by metagenomics and culture.</title>
        <authorList>
            <person name="Gilroy R."/>
            <person name="Ravi A."/>
            <person name="Getino M."/>
            <person name="Pursley I."/>
            <person name="Horton D.L."/>
            <person name="Alikhan N.F."/>
            <person name="Baker D."/>
            <person name="Gharbi K."/>
            <person name="Hall N."/>
            <person name="Watson M."/>
            <person name="Adriaenssens E.M."/>
            <person name="Foster-Nyarko E."/>
            <person name="Jarju S."/>
            <person name="Secka A."/>
            <person name="Antonio M."/>
            <person name="Oren A."/>
            <person name="Chaudhuri R.R."/>
            <person name="La Ragione R."/>
            <person name="Hildebrand F."/>
            <person name="Pallen M.J."/>
        </authorList>
    </citation>
    <scope>NUCLEOTIDE SEQUENCE</scope>
    <source>
        <strain evidence="2">ChiGjej1B1-98</strain>
    </source>
</reference>
<sequence length="101" mass="11734">MTDPVSDQDSTRQPTDQELRNVRIPSERARVINIMTLAFLVADAIILGLAVWFFADGNEFIAYLLLGYVLLSIAFVFWFRKMQTRRAKLLTWEQDPLNRTL</sequence>
<gene>
    <name evidence="2" type="ORF">H9830_07720</name>
</gene>
<dbReference type="EMBL" id="DXDC01000226">
    <property type="protein sequence ID" value="HIY66149.1"/>
    <property type="molecule type" value="Genomic_DNA"/>
</dbReference>